<dbReference type="Pfam" id="PF20242">
    <property type="entry name" value="Emfourin"/>
    <property type="match status" value="1"/>
</dbReference>
<organism evidence="2 3">
    <name type="scientific">Microbacterium laevaniformans</name>
    <dbReference type="NCBI Taxonomy" id="36807"/>
    <lineage>
        <taxon>Bacteria</taxon>
        <taxon>Bacillati</taxon>
        <taxon>Actinomycetota</taxon>
        <taxon>Actinomycetes</taxon>
        <taxon>Micrococcales</taxon>
        <taxon>Microbacteriaceae</taxon>
        <taxon>Microbacterium</taxon>
    </lineage>
</organism>
<gene>
    <name evidence="2" type="ORF">Mlaev_02115</name>
</gene>
<reference evidence="2 3" key="1">
    <citation type="submission" date="2016-01" db="EMBL/GenBank/DDBJ databases">
        <title>Draft genome sequences of Microbacterium laevaniformans LCDC 91-0039 and the type strain of Microbacterium hominis LCDC 84-209.</title>
        <authorList>
            <person name="Bernier A.-M."/>
            <person name="Bernard K."/>
        </authorList>
    </citation>
    <scope>NUCLEOTIDE SEQUENCE [LARGE SCALE GENOMIC DNA]</scope>
    <source>
        <strain evidence="2 3">LCDC 91-0039</strain>
    </source>
</reference>
<comment type="caution">
    <text evidence="2">The sequence shown here is derived from an EMBL/GenBank/DDBJ whole genome shotgun (WGS) entry which is preliminary data.</text>
</comment>
<sequence length="127" mass="13347">MTNHPDPRVPPESTADPDARTLSVSVARAGGVAGVTRRWQVSAPPQESAHWIPLVERCPWDAAGTAGDSAAPTSAASVASRGADRFTWTIEARIDGRSHRAIVSEAEAQGAWRALIDAVRAATPSAR</sequence>
<keyword evidence="3" id="KW-1185">Reference proteome</keyword>
<protein>
    <submittedName>
        <fullName evidence="2">Uncharacterized protein</fullName>
    </submittedName>
</protein>
<dbReference type="Proteomes" id="UP000075357">
    <property type="component" value="Unassembled WGS sequence"/>
</dbReference>
<dbReference type="AlphaFoldDB" id="A0A150HCS1"/>
<proteinExistence type="predicted"/>
<dbReference type="EMBL" id="LRAD01000042">
    <property type="protein sequence ID" value="KXZ59871.1"/>
    <property type="molecule type" value="Genomic_DNA"/>
</dbReference>
<dbReference type="InterPro" id="IPR049457">
    <property type="entry name" value="Emfourin"/>
</dbReference>
<evidence type="ECO:0000313" key="2">
    <source>
        <dbReference type="EMBL" id="KXZ59871.1"/>
    </source>
</evidence>
<dbReference type="STRING" id="36807.Mlaev_02115"/>
<dbReference type="PATRIC" id="fig|36807.3.peg.2144"/>
<feature type="region of interest" description="Disordered" evidence="1">
    <location>
        <begin position="1"/>
        <end position="22"/>
    </location>
</feature>
<evidence type="ECO:0000256" key="1">
    <source>
        <dbReference type="SAM" id="MobiDB-lite"/>
    </source>
</evidence>
<accession>A0A150HCS1</accession>
<name>A0A150HCS1_9MICO</name>
<evidence type="ECO:0000313" key="3">
    <source>
        <dbReference type="Proteomes" id="UP000075357"/>
    </source>
</evidence>